<evidence type="ECO:0000313" key="1">
    <source>
        <dbReference type="EMBL" id="GIP60557.1"/>
    </source>
</evidence>
<dbReference type="Proteomes" id="UP000681290">
    <property type="component" value="Unassembled WGS sequence"/>
</dbReference>
<gene>
    <name evidence="1" type="ORF">J15TS10_43710</name>
</gene>
<proteinExistence type="predicted"/>
<comment type="caution">
    <text evidence="1">The sequence shown here is derived from an EMBL/GenBank/DDBJ whole genome shotgun (WGS) entry which is preliminary data.</text>
</comment>
<organism evidence="1 2">
    <name type="scientific">Paenibacillus woosongensis</name>
    <dbReference type="NCBI Taxonomy" id="307580"/>
    <lineage>
        <taxon>Bacteria</taxon>
        <taxon>Bacillati</taxon>
        <taxon>Bacillota</taxon>
        <taxon>Bacilli</taxon>
        <taxon>Bacillales</taxon>
        <taxon>Paenibacillaceae</taxon>
        <taxon>Paenibacillus</taxon>
    </lineage>
</organism>
<sequence length="51" mass="5965">MTYCNTASTCTSSICSPYGIKIREYNEYCRIYNSNNQIIDTTSRTWYVCEC</sequence>
<name>A0ABQ4MXA6_9BACL</name>
<reference evidence="1 2" key="1">
    <citation type="submission" date="2021-03" db="EMBL/GenBank/DDBJ databases">
        <title>Antimicrobial resistance genes in bacteria isolated from Japanese honey, and their potential for conferring macrolide and lincosamide resistance in the American foulbrood pathogen Paenibacillus larvae.</title>
        <authorList>
            <person name="Okamoto M."/>
            <person name="Kumagai M."/>
            <person name="Kanamori H."/>
            <person name="Takamatsu D."/>
        </authorList>
    </citation>
    <scope>NUCLEOTIDE SEQUENCE [LARGE SCALE GENOMIC DNA]</scope>
    <source>
        <strain evidence="1 2">J15TS10</strain>
    </source>
</reference>
<accession>A0ABQ4MXA6</accession>
<dbReference type="EMBL" id="BOSM01000010">
    <property type="protein sequence ID" value="GIP60557.1"/>
    <property type="molecule type" value="Genomic_DNA"/>
</dbReference>
<protein>
    <submittedName>
        <fullName evidence="1">Uncharacterized protein</fullName>
    </submittedName>
</protein>
<keyword evidence="2" id="KW-1185">Reference proteome</keyword>
<evidence type="ECO:0000313" key="2">
    <source>
        <dbReference type="Proteomes" id="UP000681290"/>
    </source>
</evidence>